<protein>
    <submittedName>
        <fullName evidence="1">Uncharacterized protein</fullName>
    </submittedName>
</protein>
<sequence length="82" mass="8491">SEGNPLYLEQLLVGDRAAASVPEGELPPTLQALLGARIGALARTERAVVDLAAVIGREFAAAELVRLETAVRTDQSGPAPEA</sequence>
<proteinExistence type="predicted"/>
<reference evidence="1 2" key="1">
    <citation type="submission" date="2020-01" db="EMBL/GenBank/DDBJ databases">
        <title>Insect and environment-associated Actinomycetes.</title>
        <authorList>
            <person name="Currrie C."/>
            <person name="Chevrette M."/>
            <person name="Carlson C."/>
            <person name="Stubbendieck R."/>
            <person name="Wendt-Pienkowski E."/>
        </authorList>
    </citation>
    <scope>NUCLEOTIDE SEQUENCE [LARGE SCALE GENOMIC DNA]</scope>
    <source>
        <strain evidence="1 2">SID14438</strain>
    </source>
</reference>
<dbReference type="AlphaFoldDB" id="A0A6N9V429"/>
<organism evidence="1 2">
    <name type="scientific">Streptomyces microflavus</name>
    <name type="common">Streptomyces lipmanii</name>
    <dbReference type="NCBI Taxonomy" id="1919"/>
    <lineage>
        <taxon>Bacteria</taxon>
        <taxon>Bacillati</taxon>
        <taxon>Actinomycetota</taxon>
        <taxon>Actinomycetes</taxon>
        <taxon>Kitasatosporales</taxon>
        <taxon>Streptomycetaceae</taxon>
        <taxon>Streptomyces</taxon>
    </lineage>
</organism>
<accession>A0A6N9V429</accession>
<evidence type="ECO:0000313" key="1">
    <source>
        <dbReference type="EMBL" id="NEB66395.1"/>
    </source>
</evidence>
<dbReference type="EMBL" id="JAAGME010000227">
    <property type="protein sequence ID" value="NEB66395.1"/>
    <property type="molecule type" value="Genomic_DNA"/>
</dbReference>
<feature type="non-terminal residue" evidence="1">
    <location>
        <position position="1"/>
    </location>
</feature>
<comment type="caution">
    <text evidence="1">The sequence shown here is derived from an EMBL/GenBank/DDBJ whole genome shotgun (WGS) entry which is preliminary data.</text>
</comment>
<name>A0A6N9V429_STRMI</name>
<dbReference type="RefSeq" id="WP_164356403.1">
    <property type="nucleotide sequence ID" value="NZ_JAAGME010000227.1"/>
</dbReference>
<dbReference type="Proteomes" id="UP000471648">
    <property type="component" value="Unassembled WGS sequence"/>
</dbReference>
<feature type="non-terminal residue" evidence="1">
    <location>
        <position position="82"/>
    </location>
</feature>
<evidence type="ECO:0000313" key="2">
    <source>
        <dbReference type="Proteomes" id="UP000471648"/>
    </source>
</evidence>
<gene>
    <name evidence="1" type="ORF">G3I39_04885</name>
</gene>